<dbReference type="EMBL" id="BAAAFZ010000046">
    <property type="protein sequence ID" value="GAA0588761.1"/>
    <property type="molecule type" value="Genomic_DNA"/>
</dbReference>
<keyword evidence="2" id="KW-1185">Reference proteome</keyword>
<sequence length="183" mass="19433">MRRTTADIHDLLAAERFLAAEARLAGTFGRVEEAVAPLLRAMRATGRTTYATDPEHGAVWGHAFLRPPYAPAEAEWFVAWGLRFPDGGAGWDGAEPPLPRGPHAVVAAGAAGEPRRRPRALPHARRGLLPGWSALEGEAAFLAAALPLRELPAEAEAMADALAGWTLARLEELKAALPDLAAS</sequence>
<name>A0ABN1FDR3_9PROT</name>
<protein>
    <submittedName>
        <fullName evidence="1">Uncharacterized protein</fullName>
    </submittedName>
</protein>
<evidence type="ECO:0000313" key="2">
    <source>
        <dbReference type="Proteomes" id="UP001501588"/>
    </source>
</evidence>
<proteinExistence type="predicted"/>
<gene>
    <name evidence="1" type="ORF">GCM10009416_29040</name>
</gene>
<organism evidence="1 2">
    <name type="scientific">Craurococcus roseus</name>
    <dbReference type="NCBI Taxonomy" id="77585"/>
    <lineage>
        <taxon>Bacteria</taxon>
        <taxon>Pseudomonadati</taxon>
        <taxon>Pseudomonadota</taxon>
        <taxon>Alphaproteobacteria</taxon>
        <taxon>Acetobacterales</taxon>
        <taxon>Acetobacteraceae</taxon>
        <taxon>Craurococcus</taxon>
    </lineage>
</organism>
<accession>A0ABN1FDR3</accession>
<dbReference type="RefSeq" id="WP_343896062.1">
    <property type="nucleotide sequence ID" value="NZ_BAAAFZ010000046.1"/>
</dbReference>
<comment type="caution">
    <text evidence="1">The sequence shown here is derived from an EMBL/GenBank/DDBJ whole genome shotgun (WGS) entry which is preliminary data.</text>
</comment>
<reference evidence="1 2" key="1">
    <citation type="journal article" date="2019" name="Int. J. Syst. Evol. Microbiol.">
        <title>The Global Catalogue of Microorganisms (GCM) 10K type strain sequencing project: providing services to taxonomists for standard genome sequencing and annotation.</title>
        <authorList>
            <consortium name="The Broad Institute Genomics Platform"/>
            <consortium name="The Broad Institute Genome Sequencing Center for Infectious Disease"/>
            <person name="Wu L."/>
            <person name="Ma J."/>
        </authorList>
    </citation>
    <scope>NUCLEOTIDE SEQUENCE [LARGE SCALE GENOMIC DNA]</scope>
    <source>
        <strain evidence="1 2">JCM 9933</strain>
    </source>
</reference>
<dbReference type="Proteomes" id="UP001501588">
    <property type="component" value="Unassembled WGS sequence"/>
</dbReference>
<evidence type="ECO:0000313" key="1">
    <source>
        <dbReference type="EMBL" id="GAA0588761.1"/>
    </source>
</evidence>